<dbReference type="SUPFAM" id="SSF55729">
    <property type="entry name" value="Acyl-CoA N-acyltransferases (Nat)"/>
    <property type="match status" value="1"/>
</dbReference>
<evidence type="ECO:0000256" key="2">
    <source>
        <dbReference type="ARBA" id="ARBA00004496"/>
    </source>
</evidence>
<name>A0A7J7C8L6_TRIWF</name>
<dbReference type="InterPro" id="IPR039949">
    <property type="entry name" value="NAA40"/>
</dbReference>
<evidence type="ECO:0000256" key="5">
    <source>
        <dbReference type="ARBA" id="ARBA00023242"/>
    </source>
</evidence>
<dbReference type="GO" id="GO:0005634">
    <property type="term" value="C:nucleus"/>
    <property type="evidence" value="ECO:0007669"/>
    <property type="project" value="UniProtKB-SubCell"/>
</dbReference>
<dbReference type="Gene3D" id="3.40.630.30">
    <property type="match status" value="1"/>
</dbReference>
<dbReference type="GO" id="GO:0010485">
    <property type="term" value="F:histone H4 acetyltransferase activity"/>
    <property type="evidence" value="ECO:0007669"/>
    <property type="project" value="InterPro"/>
</dbReference>
<comment type="caution">
    <text evidence="7">The sequence shown here is derived from an EMBL/GenBank/DDBJ whole genome shotgun (WGS) entry which is preliminary data.</text>
</comment>
<dbReference type="AlphaFoldDB" id="A0A7J7C8L6"/>
<organism evidence="7 8">
    <name type="scientific">Tripterygium wilfordii</name>
    <name type="common">Thunder God vine</name>
    <dbReference type="NCBI Taxonomy" id="458696"/>
    <lineage>
        <taxon>Eukaryota</taxon>
        <taxon>Viridiplantae</taxon>
        <taxon>Streptophyta</taxon>
        <taxon>Embryophyta</taxon>
        <taxon>Tracheophyta</taxon>
        <taxon>Spermatophyta</taxon>
        <taxon>Magnoliopsida</taxon>
        <taxon>eudicotyledons</taxon>
        <taxon>Gunneridae</taxon>
        <taxon>Pentapetalae</taxon>
        <taxon>rosids</taxon>
        <taxon>fabids</taxon>
        <taxon>Celastrales</taxon>
        <taxon>Celastraceae</taxon>
        <taxon>Tripterygium</taxon>
    </lineage>
</organism>
<accession>A0A7J7C8L6</accession>
<dbReference type="InParanoid" id="A0A7J7C8L6"/>
<evidence type="ECO:0000313" key="8">
    <source>
        <dbReference type="Proteomes" id="UP000593562"/>
    </source>
</evidence>
<reference evidence="7 8" key="1">
    <citation type="journal article" date="2020" name="Nat. Commun.">
        <title>Genome of Tripterygium wilfordii and identification of cytochrome P450 involved in triptolide biosynthesis.</title>
        <authorList>
            <person name="Tu L."/>
            <person name="Su P."/>
            <person name="Zhang Z."/>
            <person name="Gao L."/>
            <person name="Wang J."/>
            <person name="Hu T."/>
            <person name="Zhou J."/>
            <person name="Zhang Y."/>
            <person name="Zhao Y."/>
            <person name="Liu Y."/>
            <person name="Song Y."/>
            <person name="Tong Y."/>
            <person name="Lu Y."/>
            <person name="Yang J."/>
            <person name="Xu C."/>
            <person name="Jia M."/>
            <person name="Peters R.J."/>
            <person name="Huang L."/>
            <person name="Gao W."/>
        </authorList>
    </citation>
    <scope>NUCLEOTIDE SEQUENCE [LARGE SCALE GENOMIC DNA]</scope>
    <source>
        <strain evidence="8">cv. XIE 37</strain>
        <tissue evidence="7">Leaf</tissue>
    </source>
</reference>
<dbReference type="InterPro" id="IPR016181">
    <property type="entry name" value="Acyl_CoA_acyltransferase"/>
</dbReference>
<sequence>MEKQYGSEWPAEEKVQRRDMVGRLMDCAGFRRPFVGFVHYRVTLEEDDPVLYVYEIQLESRVQGKGSGEFLMQLIELIACKVHIPISSQPISP</sequence>
<dbReference type="Proteomes" id="UP000593562">
    <property type="component" value="Unassembled WGS sequence"/>
</dbReference>
<comment type="subcellular location">
    <subcellularLocation>
        <location evidence="2">Cytoplasm</location>
    </subcellularLocation>
    <subcellularLocation>
        <location evidence="1">Nucleus</location>
    </subcellularLocation>
</comment>
<evidence type="ECO:0000256" key="3">
    <source>
        <dbReference type="ARBA" id="ARBA00022490"/>
    </source>
</evidence>
<proteinExistence type="predicted"/>
<protein>
    <submittedName>
        <fullName evidence="7">N-alpha-acetyltransferase 40</fullName>
    </submittedName>
</protein>
<dbReference type="GO" id="GO:0043998">
    <property type="term" value="F:histone H2A acetyltransferase activity"/>
    <property type="evidence" value="ECO:0007669"/>
    <property type="project" value="InterPro"/>
</dbReference>
<dbReference type="PANTHER" id="PTHR20531:SF1">
    <property type="entry name" value="N-ALPHA-ACETYLTRANSFERASE 40"/>
    <property type="match status" value="1"/>
</dbReference>
<keyword evidence="6" id="KW-0012">Acyltransferase</keyword>
<dbReference type="PANTHER" id="PTHR20531">
    <property type="entry name" value="N-ALPHA-ACETYLTRANSFERASE 40"/>
    <property type="match status" value="1"/>
</dbReference>
<keyword evidence="3" id="KW-0963">Cytoplasm</keyword>
<evidence type="ECO:0000313" key="7">
    <source>
        <dbReference type="EMBL" id="KAF5730275.1"/>
    </source>
</evidence>
<dbReference type="EMBL" id="JAAARO010000020">
    <property type="protein sequence ID" value="KAF5730275.1"/>
    <property type="molecule type" value="Genomic_DNA"/>
</dbReference>
<evidence type="ECO:0000256" key="4">
    <source>
        <dbReference type="ARBA" id="ARBA00022679"/>
    </source>
</evidence>
<keyword evidence="5" id="KW-0539">Nucleus</keyword>
<gene>
    <name evidence="7" type="ORF">HS088_TW20G00648</name>
</gene>
<dbReference type="GO" id="GO:0005737">
    <property type="term" value="C:cytoplasm"/>
    <property type="evidence" value="ECO:0007669"/>
    <property type="project" value="UniProtKB-SubCell"/>
</dbReference>
<evidence type="ECO:0000256" key="1">
    <source>
        <dbReference type="ARBA" id="ARBA00004123"/>
    </source>
</evidence>
<keyword evidence="8" id="KW-1185">Reference proteome</keyword>
<keyword evidence="4 7" id="KW-0808">Transferase</keyword>
<dbReference type="GO" id="GO:1990189">
    <property type="term" value="F:protein N-terminal-serine acetyltransferase activity"/>
    <property type="evidence" value="ECO:0007669"/>
    <property type="project" value="TreeGrafter"/>
</dbReference>
<evidence type="ECO:0000256" key="6">
    <source>
        <dbReference type="ARBA" id="ARBA00023315"/>
    </source>
</evidence>